<dbReference type="GO" id="GO:0046872">
    <property type="term" value="F:metal ion binding"/>
    <property type="evidence" value="ECO:0007669"/>
    <property type="project" value="InterPro"/>
</dbReference>
<dbReference type="SUPFAM" id="SSF56059">
    <property type="entry name" value="Glutathione synthetase ATP-binding domain-like"/>
    <property type="match status" value="1"/>
</dbReference>
<sequence>MPYIRLFNPENDIMLQWPAERTIASAHTLSPNVEALRRAGAMLPVWWSSPGDAVIVHDDDSLYSRKWLDEMSALFPFLSHVSIVSATDTGKPGAPWGWSGDAARRLSRAGAECPSIAQLERMRMLSHRCTSLMVMEYLKQNSTIPLPLLPTEATTVEEVQLAVASSPNGFYIKSPWSSSGRGVVRFDTISEKVLQRIGGMIRRQGSVMVEQALNGIQDFAMLYHIADGKAQWKGYSLFFNSHSSYSGNLLCDDATIEHRLVSAGADRKTLIAIRHCVANALSEIIGRDYTGWLGVDMLLDRDGMIAPCIEVNLRMTMGVVAHFLAERILAPDTEAVYSVEPHSPREKNNSPTIVDGRLIAGELMLTPPGGAFDFKISVTERKR</sequence>
<dbReference type="Proteomes" id="UP000186351">
    <property type="component" value="Chromosome"/>
</dbReference>
<gene>
    <name evidence="3" type="ORF">A4V02_09165</name>
    <name evidence="4" type="ORF">E5333_02800</name>
</gene>
<organism evidence="3 5">
    <name type="scientific">Muribaculum intestinale</name>
    <dbReference type="NCBI Taxonomy" id="1796646"/>
    <lineage>
        <taxon>Bacteria</taxon>
        <taxon>Pseudomonadati</taxon>
        <taxon>Bacteroidota</taxon>
        <taxon>Bacteroidia</taxon>
        <taxon>Bacteroidales</taxon>
        <taxon>Muribaculaceae</taxon>
        <taxon>Muribaculum</taxon>
    </lineage>
</organism>
<dbReference type="RefSeq" id="WP_068961178.1">
    <property type="nucleotide sequence ID" value="NZ_CALDAO010000074.1"/>
</dbReference>
<reference evidence="5" key="1">
    <citation type="submission" date="2016-04" db="EMBL/GenBank/DDBJ databases">
        <title>Complete Genome Sequences of Twelve Strains of a Stable Defined Moderately Diverse Mouse Microbiota 2 (sDMDMm2).</title>
        <authorList>
            <person name="Uchimura Y."/>
            <person name="Wyss M."/>
            <person name="Brugiroux S."/>
            <person name="Limenitakis J.P."/>
            <person name="Stecher B."/>
            <person name="McCoy K.D."/>
            <person name="Macpherson A.J."/>
        </authorList>
    </citation>
    <scope>NUCLEOTIDE SEQUENCE [LARGE SCALE GENOMIC DNA]</scope>
    <source>
        <strain evidence="5">YL27</strain>
    </source>
</reference>
<dbReference type="PROSITE" id="PS50975">
    <property type="entry name" value="ATP_GRASP"/>
    <property type="match status" value="1"/>
</dbReference>
<protein>
    <recommendedName>
        <fullName evidence="2">ATP-grasp domain-containing protein</fullName>
    </recommendedName>
</protein>
<feature type="domain" description="ATP-grasp" evidence="2">
    <location>
        <begin position="136"/>
        <end position="341"/>
    </location>
</feature>
<dbReference type="STRING" id="1796646.A4V02_09165"/>
<name>A0A1B1SAP7_9BACT</name>
<dbReference type="EMBL" id="SRYD01000008">
    <property type="protein sequence ID" value="TGY75747.1"/>
    <property type="molecule type" value="Genomic_DNA"/>
</dbReference>
<dbReference type="EMBL" id="CP015402">
    <property type="protein sequence ID" value="ANU63879.1"/>
    <property type="molecule type" value="Genomic_DNA"/>
</dbReference>
<evidence type="ECO:0000313" key="6">
    <source>
        <dbReference type="Proteomes" id="UP000306630"/>
    </source>
</evidence>
<proteinExistence type="predicted"/>
<dbReference type="KEGG" id="pary:A4V02_09165"/>
<keyword evidence="1" id="KW-0547">Nucleotide-binding</keyword>
<reference evidence="4 6" key="3">
    <citation type="submission" date="2019-04" db="EMBL/GenBank/DDBJ databases">
        <title>Microbes associate with the intestines of laboratory mice.</title>
        <authorList>
            <person name="Navarre W."/>
            <person name="Wong E."/>
            <person name="Huang K."/>
            <person name="Tropini C."/>
            <person name="Ng K."/>
            <person name="Yu B."/>
        </authorList>
    </citation>
    <scope>NUCLEOTIDE SEQUENCE [LARGE SCALE GENOMIC DNA]</scope>
    <source>
        <strain evidence="4 6">NM06_A21</strain>
    </source>
</reference>
<keyword evidence="5" id="KW-1185">Reference proteome</keyword>
<evidence type="ECO:0000256" key="1">
    <source>
        <dbReference type="PROSITE-ProRule" id="PRU00409"/>
    </source>
</evidence>
<dbReference type="GO" id="GO:0005524">
    <property type="term" value="F:ATP binding"/>
    <property type="evidence" value="ECO:0007669"/>
    <property type="project" value="UniProtKB-UniRule"/>
</dbReference>
<evidence type="ECO:0000259" key="2">
    <source>
        <dbReference type="PROSITE" id="PS50975"/>
    </source>
</evidence>
<accession>A0A1Z2XHW9</accession>
<dbReference type="OrthoDB" id="5291617at2"/>
<evidence type="ECO:0000313" key="3">
    <source>
        <dbReference type="EMBL" id="ANU63879.1"/>
    </source>
</evidence>
<reference evidence="3" key="2">
    <citation type="submission" date="2017-04" db="EMBL/GenBank/DDBJ databases">
        <title>Complete Genome Sequences of Twelve Strains of a Stable Defined Moderately Diverse Mouse Microbiota 2 (sDMDMm2).</title>
        <authorList>
            <person name="Uchimura Y."/>
            <person name="Wyss M."/>
            <person name="Brugiroux S."/>
            <person name="Limenitakis J.P."/>
            <person name="Stecher B."/>
            <person name="McCoy K.D."/>
            <person name="Macpherson A.J."/>
        </authorList>
    </citation>
    <scope>NUCLEOTIDE SEQUENCE</scope>
    <source>
        <strain evidence="3">YL27</strain>
    </source>
</reference>
<evidence type="ECO:0000313" key="5">
    <source>
        <dbReference type="Proteomes" id="UP000186351"/>
    </source>
</evidence>
<accession>A0A1B1SAP7</accession>
<dbReference type="InterPro" id="IPR011761">
    <property type="entry name" value="ATP-grasp"/>
</dbReference>
<evidence type="ECO:0000313" key="4">
    <source>
        <dbReference type="EMBL" id="TGY75747.1"/>
    </source>
</evidence>
<dbReference type="AlphaFoldDB" id="A0A1B1SAP7"/>
<keyword evidence="1" id="KW-0067">ATP-binding</keyword>
<dbReference type="Proteomes" id="UP000306630">
    <property type="component" value="Unassembled WGS sequence"/>
</dbReference>
<dbReference type="GeneID" id="65537036"/>